<dbReference type="NCBIfam" id="NF041559">
    <property type="entry name" value="BTH_I2691_fam"/>
    <property type="match status" value="1"/>
</dbReference>
<accession>A0A0A0ER75</accession>
<sequence length="798" mass="86759">MDHDVPLGDYAHYTTRLVRDGFVYIFDEARRRLSGYYATPTGHFTRFDISRPLPPALKEGAPCSRNGHPEVAGCITISSPKQASAIWIGYSEVQWTPAVLAKHEDAGYRERHMRKFDVKAWLASQNASHAEKIACVAECVAEYSPEVEQRRFGFSPAKFHSRSDQAAGLNQASDALLDGMGVVLALDDPSGITQDLAQLMQTGVHSFVNRPEYKRKLQVSSAIEQMRQGIRTQAELSAIAKAHRQARQAVSPGYGGAGFGGGAANAGMALARMFNDKLDEDLTNLEERLRNLTPQQLDQAGDEAWEEYAEKYDETARARWQASFDKKMKAFDRIFTGPLAQAHATWLASQSLTSQFECNFDPNDPHSGTAYAVAFALCVEGTQDKKASFDAVFKQLEGDPEDPANLAVRALLLNQQGLAQKAANVDAATLDPRSIPWDALIGAYEEVQAVAGTAAQTATAQLLMQLGAPLMKLLDKGIDGGVRPALIAFGMAGQAPIVKVSVTGGKKAFRAAIIRQLLGLHGGRIDRNAMQRAVSAELRRLQMRGVPMHGTARKTFLVLADPAVVKSMPSGLSARQRATWVAGSLRTVEQYEATEMTRWKTTVTPKVRLGAAAVIVQTLCFSKVAADKDGVMDHERFDSITRYWASLGAVAGTASETLGTLVKNAATSGSLRYAPTAMKSLGALMAKWGGRANVAGGVVMAAMDFWQGVKAYQENQPGMMVLYFSSALLGIGAIFAFGVSLLLGVVVLALLLIVVVLIEHFKDNKLQDWLERCYSWGRLQDYPTAEQERRELKLALAG</sequence>
<reference evidence="3 4" key="1">
    <citation type="journal article" date="2015" name="Stand. Genomic Sci.">
        <title>Genomic information of the arsenic-resistant bacterium Lysobacter arseniciresistens type strain ZS79(T) and comparison of Lysobacter draft genomes.</title>
        <authorList>
            <person name="Liu L."/>
            <person name="Zhang S."/>
            <person name="Luo M."/>
            <person name="Wang G."/>
        </authorList>
    </citation>
    <scope>NUCLEOTIDE SEQUENCE [LARGE SCALE GENOMIC DNA]</scope>
    <source>
        <strain evidence="3 4">ZS79</strain>
    </source>
</reference>
<keyword evidence="4" id="KW-1185">Reference proteome</keyword>
<dbReference type="eggNOG" id="COG2268">
    <property type="taxonomic scope" value="Bacteria"/>
</dbReference>
<keyword evidence="1" id="KW-0812">Transmembrane</keyword>
<evidence type="ECO:0000313" key="4">
    <source>
        <dbReference type="Proteomes" id="UP000029989"/>
    </source>
</evidence>
<comment type="caution">
    <text evidence="3">The sequence shown here is derived from an EMBL/GenBank/DDBJ whole genome shotgun (WGS) entry which is preliminary data.</text>
</comment>
<name>A0A0A0ER75_9GAMM</name>
<keyword evidence="1" id="KW-1133">Transmembrane helix</keyword>
<keyword evidence="1" id="KW-0472">Membrane</keyword>
<evidence type="ECO:0000313" key="3">
    <source>
        <dbReference type="EMBL" id="KGM52653.1"/>
    </source>
</evidence>
<feature type="transmembrane region" description="Helical" evidence="1">
    <location>
        <begin position="727"/>
        <end position="758"/>
    </location>
</feature>
<evidence type="ECO:0000259" key="2">
    <source>
        <dbReference type="Pfam" id="PF20249"/>
    </source>
</evidence>
<organism evidence="3 4">
    <name type="scientific">Lysobacter arseniciresistens ZS79</name>
    <dbReference type="NCBI Taxonomy" id="913325"/>
    <lineage>
        <taxon>Bacteria</taxon>
        <taxon>Pseudomonadati</taxon>
        <taxon>Pseudomonadota</taxon>
        <taxon>Gammaproteobacteria</taxon>
        <taxon>Lysobacterales</taxon>
        <taxon>Lysobacteraceae</taxon>
        <taxon>Novilysobacter</taxon>
    </lineage>
</organism>
<evidence type="ECO:0000256" key="1">
    <source>
        <dbReference type="SAM" id="Phobius"/>
    </source>
</evidence>
<gene>
    <name evidence="3" type="ORF">N799_12900</name>
</gene>
<dbReference type="Pfam" id="PF20249">
    <property type="entry name" value="VasX_N"/>
    <property type="match status" value="1"/>
</dbReference>
<dbReference type="InterPro" id="IPR048126">
    <property type="entry name" value="Toxin_VasX"/>
</dbReference>
<protein>
    <recommendedName>
        <fullName evidence="2">Toxin VasX N-terminal region domain-containing protein</fullName>
    </recommendedName>
</protein>
<feature type="domain" description="Toxin VasX N-terminal region" evidence="2">
    <location>
        <begin position="8"/>
        <end position="122"/>
    </location>
</feature>
<dbReference type="EMBL" id="AVPT01000060">
    <property type="protein sequence ID" value="KGM52653.1"/>
    <property type="molecule type" value="Genomic_DNA"/>
</dbReference>
<proteinExistence type="predicted"/>
<dbReference type="CDD" id="cd20707">
    <property type="entry name" value="MIX_III"/>
    <property type="match status" value="1"/>
</dbReference>
<dbReference type="STRING" id="913325.N799_12900"/>
<dbReference type="InterPro" id="IPR046864">
    <property type="entry name" value="VasX_N"/>
</dbReference>
<dbReference type="AlphaFoldDB" id="A0A0A0ER75"/>
<dbReference type="Proteomes" id="UP000029989">
    <property type="component" value="Unassembled WGS sequence"/>
</dbReference>